<accession>A0AAJ0G434</accession>
<feature type="domain" description="Rhamnogalacturonase A/B/Epimerase-like pectate lyase" evidence="3">
    <location>
        <begin position="506"/>
        <end position="563"/>
    </location>
</feature>
<dbReference type="Proteomes" id="UP001251528">
    <property type="component" value="Unassembled WGS sequence"/>
</dbReference>
<keyword evidence="2" id="KW-0472">Membrane</keyword>
<dbReference type="InterPro" id="IPR024535">
    <property type="entry name" value="RHGA/B-epi-like_pectate_lyase"/>
</dbReference>
<dbReference type="AlphaFoldDB" id="A0AAJ0G434"/>
<keyword evidence="2" id="KW-0812">Transmembrane</keyword>
<organism evidence="4 5">
    <name type="scientific">Conoideocrella luteorostrata</name>
    <dbReference type="NCBI Taxonomy" id="1105319"/>
    <lineage>
        <taxon>Eukaryota</taxon>
        <taxon>Fungi</taxon>
        <taxon>Dikarya</taxon>
        <taxon>Ascomycota</taxon>
        <taxon>Pezizomycotina</taxon>
        <taxon>Sordariomycetes</taxon>
        <taxon>Hypocreomycetidae</taxon>
        <taxon>Hypocreales</taxon>
        <taxon>Clavicipitaceae</taxon>
        <taxon>Conoideocrella</taxon>
    </lineage>
</organism>
<evidence type="ECO:0000313" key="5">
    <source>
        <dbReference type="Proteomes" id="UP001251528"/>
    </source>
</evidence>
<dbReference type="EMBL" id="JASWJB010000003">
    <property type="protein sequence ID" value="KAK2616718.1"/>
    <property type="molecule type" value="Genomic_DNA"/>
</dbReference>
<dbReference type="InterPro" id="IPR011050">
    <property type="entry name" value="Pectin_lyase_fold/virulence"/>
</dbReference>
<dbReference type="InterPro" id="IPR039279">
    <property type="entry name" value="QRT3-like"/>
</dbReference>
<evidence type="ECO:0000259" key="3">
    <source>
        <dbReference type="Pfam" id="PF12708"/>
    </source>
</evidence>
<dbReference type="Gene3D" id="2.160.20.10">
    <property type="entry name" value="Single-stranded right-handed beta-helix, Pectin lyase-like"/>
    <property type="match status" value="2"/>
</dbReference>
<gene>
    <name evidence="4" type="ORF">QQS21_000330</name>
</gene>
<dbReference type="InterPro" id="IPR012334">
    <property type="entry name" value="Pectin_lyas_fold"/>
</dbReference>
<evidence type="ECO:0000256" key="2">
    <source>
        <dbReference type="SAM" id="Phobius"/>
    </source>
</evidence>
<dbReference type="PANTHER" id="PTHR33928">
    <property type="entry name" value="POLYGALACTURONASE QRT3"/>
    <property type="match status" value="1"/>
</dbReference>
<dbReference type="CDD" id="cd23668">
    <property type="entry name" value="GH55_beta13glucanase-like"/>
    <property type="match status" value="1"/>
</dbReference>
<dbReference type="PANTHER" id="PTHR33928:SF2">
    <property type="entry name" value="PECTATE LYASE SUPERFAMILY PROTEIN DOMAIN-CONTAINING PROTEIN-RELATED"/>
    <property type="match status" value="1"/>
</dbReference>
<dbReference type="SUPFAM" id="SSF51126">
    <property type="entry name" value="Pectin lyase-like"/>
    <property type="match status" value="2"/>
</dbReference>
<feature type="domain" description="Rhamnogalacturonase A/B/Epimerase-like pectate lyase" evidence="3">
    <location>
        <begin position="157"/>
        <end position="374"/>
    </location>
</feature>
<dbReference type="FunFam" id="2.160.20.10:FF:000049">
    <property type="entry name" value="Putative exo-beta-1,3-glucanase"/>
    <property type="match status" value="1"/>
</dbReference>
<name>A0AAJ0G434_9HYPO</name>
<feature type="compositionally biased region" description="Polar residues" evidence="1">
    <location>
        <begin position="90"/>
        <end position="110"/>
    </location>
</feature>
<keyword evidence="2" id="KW-1133">Transmembrane helix</keyword>
<reference evidence="4" key="1">
    <citation type="submission" date="2023-06" db="EMBL/GenBank/DDBJ databases">
        <title>Conoideocrella luteorostrata (Hypocreales: Clavicipitaceae), a potential biocontrol fungus for elongate hemlock scale in United States Christmas tree production areas.</title>
        <authorList>
            <person name="Barrett H."/>
            <person name="Lovett B."/>
            <person name="Macias A.M."/>
            <person name="Stajich J.E."/>
            <person name="Kasson M.T."/>
        </authorList>
    </citation>
    <scope>NUCLEOTIDE SEQUENCE</scope>
    <source>
        <strain evidence="4">ARSEF 14590</strain>
    </source>
</reference>
<sequence>MFVVHPFLEGTSRLVLNEAQKLVDEAVRQQSIYNAYRVANPKRNRYVLRHSAPAMASKNKKRSDEPVPPKLDAKLRKAAALVAEHHAAQQKANGMPDSTSNPHMNRTQGPVGSPHVRKRDASTYWLANIEHTGLPPMGANSSYPVYRDVTNPIFAGGAKGDGVTDDTDAINAAIAYGDNCGEDCLSSSIKGTLIYFPPGTYLISSPINAYYYSQLVGDVTHPPTIQTTPGFIGLGAIQSDVYIPDSNGEEWYIVQSNFYRQVRNFVIKIGDTTTKSVAGIHWQVAQATSLTNVAIFASRDAATTQMGMFTENGSGGFMSDCTIDGGKYGIYGGNQQYTVRNFMISSQTTACICLIWDWGWTWSNIVVANSPVGIMLLNPETPSVQPPGSIYLLDSAFMNVEVGIKAQAMKKDILETSIMTFDNVKLVKVNQLITFSDGKTFDYPLTIIAFLILGNVRSVEGSEFGHFTAYVPRSPTLVGSAQVTDKESYFVKSRPQYYELDVGSVLNVKDYGAKGDGVTDDTSAIVAALAVATTSNLIYFPAGSYIVTTTLLVPPHTRMTGEVWSQIVASGEYFADLKNPKPMVRVGNPGDIGTVEISDMLFTSTGALPGLVLMEWNVQAETQGSVGIWDAHFRLGGAYGSDLQVAQCPKVTSIPSGCVAASMMLHITPQSNGYFENMWVWIADHDLDDPDNTMVTVAAARGILVESAAGPTWLYSTASEHAMLYQYNFYNTSNVFAGMIQTESPYFQYTTATESPGPFKDSIGLFNNDPDFSSDSCNGKDLECNISWAVMAQDAQNVTIAGAGLYSWFSAYDQSVCVDAQNCQQRLFNDQGNNGGFWVWNLVTIGAVEMISNTYSGESIYAKENTQATAHPFWSALASYSLDYVQMDQSCPDDDTSEACRVQTMCDKTRRFVSLEELAAASGSFPDSCNGYYALGVLESILGTSTKKYAAANDGYDDVFGKYVEYVKEMATDAVSAFMASSGPGSDAGGPGNKYFECTFESDGLIETQKCPWRKRQLAPYDSYTITYKLVDENGFYDELKKTYGISKDWVAFGRVSYKTRRTGCFRDVCYEPTDIELINFPKASENMQVSNPKDIITKALPKVNSLQTTISARKMDLASSMWSGTTDDILQVISMPVFMIQQALTSMETAKELGQAQAKKDKINLILTILGIVFAFVPFLDELLPEIELLGGIFTIIATAGNVALGIQAIIADPTSAPMEILGLLTAGGSKRAKDYSSMATARRGIQDEKLGKIGATFKKMDDQFQSIIKHKCKL</sequence>
<dbReference type="Pfam" id="PF12708">
    <property type="entry name" value="Pect-lyase_RHGA_epim"/>
    <property type="match status" value="2"/>
</dbReference>
<proteinExistence type="predicted"/>
<dbReference type="GO" id="GO:0004650">
    <property type="term" value="F:polygalacturonase activity"/>
    <property type="evidence" value="ECO:0007669"/>
    <property type="project" value="InterPro"/>
</dbReference>
<feature type="transmembrane region" description="Helical" evidence="2">
    <location>
        <begin position="1188"/>
        <end position="1212"/>
    </location>
</feature>
<protein>
    <recommendedName>
        <fullName evidence="3">Rhamnogalacturonase A/B/Epimerase-like pectate lyase domain-containing protein</fullName>
    </recommendedName>
</protein>
<keyword evidence="5" id="KW-1185">Reference proteome</keyword>
<feature type="transmembrane region" description="Helical" evidence="2">
    <location>
        <begin position="1164"/>
        <end position="1181"/>
    </location>
</feature>
<evidence type="ECO:0000313" key="4">
    <source>
        <dbReference type="EMBL" id="KAK2616718.1"/>
    </source>
</evidence>
<evidence type="ECO:0000256" key="1">
    <source>
        <dbReference type="SAM" id="MobiDB-lite"/>
    </source>
</evidence>
<feature type="region of interest" description="Disordered" evidence="1">
    <location>
        <begin position="89"/>
        <end position="116"/>
    </location>
</feature>
<comment type="caution">
    <text evidence="4">The sequence shown here is derived from an EMBL/GenBank/DDBJ whole genome shotgun (WGS) entry which is preliminary data.</text>
</comment>